<dbReference type="PANTHER" id="PTHR30006:SF3">
    <property type="entry name" value="THIAMINE-BINDING PERIPLASMIC PROTEIN"/>
    <property type="match status" value="1"/>
</dbReference>
<evidence type="ECO:0000256" key="1">
    <source>
        <dbReference type="ARBA" id="ARBA00004418"/>
    </source>
</evidence>
<dbReference type="GO" id="GO:0030976">
    <property type="term" value="F:thiamine pyrophosphate binding"/>
    <property type="evidence" value="ECO:0007669"/>
    <property type="project" value="TreeGrafter"/>
</dbReference>
<accession>A0A7W6D9L3</accession>
<dbReference type="Proteomes" id="UP000574761">
    <property type="component" value="Unassembled WGS sequence"/>
</dbReference>
<keyword evidence="7" id="KW-1185">Reference proteome</keyword>
<dbReference type="GO" id="GO:0015888">
    <property type="term" value="P:thiamine transport"/>
    <property type="evidence" value="ECO:0007669"/>
    <property type="project" value="TreeGrafter"/>
</dbReference>
<protein>
    <submittedName>
        <fullName evidence="6">Putative spermidine/putrescine transport system substrate-binding protein</fullName>
    </submittedName>
</protein>
<evidence type="ECO:0000256" key="5">
    <source>
        <dbReference type="ARBA" id="ARBA00022764"/>
    </source>
</evidence>
<gene>
    <name evidence="6" type="ORF">GGQ64_001925</name>
</gene>
<comment type="similarity">
    <text evidence="2">Belongs to the bacterial solute-binding protein 1 family.</text>
</comment>
<comment type="caution">
    <text evidence="6">The sequence shown here is derived from an EMBL/GenBank/DDBJ whole genome shotgun (WGS) entry which is preliminary data.</text>
</comment>
<dbReference type="GO" id="GO:0030288">
    <property type="term" value="C:outer membrane-bounded periplasmic space"/>
    <property type="evidence" value="ECO:0007669"/>
    <property type="project" value="TreeGrafter"/>
</dbReference>
<evidence type="ECO:0000313" key="7">
    <source>
        <dbReference type="Proteomes" id="UP000574761"/>
    </source>
</evidence>
<dbReference type="InterPro" id="IPR006059">
    <property type="entry name" value="SBP"/>
</dbReference>
<sequence>MTDRFEKDCLEILEKKVARGEISRRRFAQIAAFLIVGAPAALKAKGAFAAANELVFVNWGGDAGTAYDKAYGAPFKEETGVTVKQDGSGPTEGAVQAQFESGSPTWDIVDIDPFSAEALGKKGMMEPIDYAVVDKAKMRPGFGWEYAASSYFFSYIIAYDASKFGDKVPTGMADFFDVEKFPGKRSLYKWGAGMWEAALLADGVPADKLYPLDLDRAHKRIAAFKDNIVSFWGGGSESQSVLLNGEASMALIWSTRASLIEKDSGGTIKFVWDQGLISPGAMGVIKGNPGGKENAMKFIASAQVPEKQVIMFDMLGQGPANPAADALLNPEQARLNPVDPANMSKQIPLDMAWYETNYGPALDAYTKVISA</sequence>
<evidence type="ECO:0000256" key="3">
    <source>
        <dbReference type="ARBA" id="ARBA00022448"/>
    </source>
</evidence>
<dbReference type="AlphaFoldDB" id="A0A7W6D9L3"/>
<comment type="subcellular location">
    <subcellularLocation>
        <location evidence="1">Periplasm</location>
    </subcellularLocation>
</comment>
<keyword evidence="3" id="KW-0813">Transport</keyword>
<dbReference type="RefSeq" id="WP_183802739.1">
    <property type="nucleotide sequence ID" value="NZ_JACIEE010000004.1"/>
</dbReference>
<dbReference type="GO" id="GO:0030975">
    <property type="term" value="F:thiamine binding"/>
    <property type="evidence" value="ECO:0007669"/>
    <property type="project" value="TreeGrafter"/>
</dbReference>
<evidence type="ECO:0000256" key="4">
    <source>
        <dbReference type="ARBA" id="ARBA00022729"/>
    </source>
</evidence>
<keyword evidence="4" id="KW-0732">Signal</keyword>
<dbReference type="Pfam" id="PF13416">
    <property type="entry name" value="SBP_bac_8"/>
    <property type="match status" value="1"/>
</dbReference>
<dbReference type="EMBL" id="JACIEE010000004">
    <property type="protein sequence ID" value="MBB3976725.1"/>
    <property type="molecule type" value="Genomic_DNA"/>
</dbReference>
<evidence type="ECO:0000313" key="6">
    <source>
        <dbReference type="EMBL" id="MBB3976725.1"/>
    </source>
</evidence>
<organism evidence="6 7">
    <name type="scientific">Mycoplana azooxidifex</name>
    <dbReference type="NCBI Taxonomy" id="1636188"/>
    <lineage>
        <taxon>Bacteria</taxon>
        <taxon>Pseudomonadati</taxon>
        <taxon>Pseudomonadota</taxon>
        <taxon>Alphaproteobacteria</taxon>
        <taxon>Hyphomicrobiales</taxon>
        <taxon>Rhizobiaceae</taxon>
        <taxon>Mycoplana</taxon>
    </lineage>
</organism>
<keyword evidence="5" id="KW-0574">Periplasm</keyword>
<proteinExistence type="inferred from homology"/>
<dbReference type="SUPFAM" id="SSF53850">
    <property type="entry name" value="Periplasmic binding protein-like II"/>
    <property type="match status" value="1"/>
</dbReference>
<dbReference type="CDD" id="cd13589">
    <property type="entry name" value="PBP2_polyamine_RpCGA009"/>
    <property type="match status" value="1"/>
</dbReference>
<name>A0A7W6D9L3_9HYPH</name>
<reference evidence="6 7" key="1">
    <citation type="submission" date="2020-08" db="EMBL/GenBank/DDBJ databases">
        <title>Genomic Encyclopedia of Type Strains, Phase IV (KMG-IV): sequencing the most valuable type-strain genomes for metagenomic binning, comparative biology and taxonomic classification.</title>
        <authorList>
            <person name="Goeker M."/>
        </authorList>
    </citation>
    <scope>NUCLEOTIDE SEQUENCE [LARGE SCALE GENOMIC DNA]</scope>
    <source>
        <strain evidence="6 7">DSM 100211</strain>
    </source>
</reference>
<evidence type="ECO:0000256" key="2">
    <source>
        <dbReference type="ARBA" id="ARBA00008520"/>
    </source>
</evidence>
<dbReference type="PANTHER" id="PTHR30006">
    <property type="entry name" value="THIAMINE-BINDING PERIPLASMIC PROTEIN-RELATED"/>
    <property type="match status" value="1"/>
</dbReference>
<dbReference type="Gene3D" id="3.40.190.10">
    <property type="entry name" value="Periplasmic binding protein-like II"/>
    <property type="match status" value="2"/>
</dbReference>